<dbReference type="Proteomes" id="UP000030686">
    <property type="component" value="Unassembled WGS sequence"/>
</dbReference>
<protein>
    <submittedName>
        <fullName evidence="2">Genomic scaffold, ProqFM164S01</fullName>
    </submittedName>
</protein>
<sequence>MGESTYKGWENSSLAYDVLYGGPCLSSSFVALHFFLLFSLRKPVRLRGPALN</sequence>
<evidence type="ECO:0000256" key="1">
    <source>
        <dbReference type="SAM" id="Phobius"/>
    </source>
</evidence>
<proteinExistence type="predicted"/>
<keyword evidence="1" id="KW-0812">Transmembrane</keyword>
<organism evidence="2 3">
    <name type="scientific">Penicillium roqueforti (strain FM164)</name>
    <dbReference type="NCBI Taxonomy" id="1365484"/>
    <lineage>
        <taxon>Eukaryota</taxon>
        <taxon>Fungi</taxon>
        <taxon>Dikarya</taxon>
        <taxon>Ascomycota</taxon>
        <taxon>Pezizomycotina</taxon>
        <taxon>Eurotiomycetes</taxon>
        <taxon>Eurotiomycetidae</taxon>
        <taxon>Eurotiales</taxon>
        <taxon>Aspergillaceae</taxon>
        <taxon>Penicillium</taxon>
    </lineage>
</organism>
<keyword evidence="1" id="KW-0472">Membrane</keyword>
<keyword evidence="1" id="KW-1133">Transmembrane helix</keyword>
<evidence type="ECO:0000313" key="2">
    <source>
        <dbReference type="EMBL" id="CDM26787.1"/>
    </source>
</evidence>
<gene>
    <name evidence="2" type="ORF">PROQFM164_S01g000596</name>
</gene>
<evidence type="ECO:0000313" key="3">
    <source>
        <dbReference type="Proteomes" id="UP000030686"/>
    </source>
</evidence>
<keyword evidence="3" id="KW-1185">Reference proteome</keyword>
<dbReference type="AlphaFoldDB" id="W6QAQ2"/>
<reference evidence="2" key="1">
    <citation type="journal article" date="2014" name="Nat. Commun.">
        <title>Multiple recent horizontal transfers of a large genomic region in cheese making fungi.</title>
        <authorList>
            <person name="Cheeseman K."/>
            <person name="Ropars J."/>
            <person name="Renault P."/>
            <person name="Dupont J."/>
            <person name="Gouzy J."/>
            <person name="Branca A."/>
            <person name="Abraham A.L."/>
            <person name="Ceppi M."/>
            <person name="Conseiller E."/>
            <person name="Debuchy R."/>
            <person name="Malagnac F."/>
            <person name="Goarin A."/>
            <person name="Silar P."/>
            <person name="Lacoste S."/>
            <person name="Sallet E."/>
            <person name="Bensimon A."/>
            <person name="Giraud T."/>
            <person name="Brygoo Y."/>
        </authorList>
    </citation>
    <scope>NUCLEOTIDE SEQUENCE [LARGE SCALE GENOMIC DNA]</scope>
    <source>
        <strain evidence="2">FM164</strain>
    </source>
</reference>
<feature type="transmembrane region" description="Helical" evidence="1">
    <location>
        <begin position="20"/>
        <end position="40"/>
    </location>
</feature>
<accession>W6QAQ2</accession>
<dbReference type="EMBL" id="HG792015">
    <property type="protein sequence ID" value="CDM26787.1"/>
    <property type="molecule type" value="Genomic_DNA"/>
</dbReference>
<name>W6QAQ2_PENRF</name>